<keyword evidence="2" id="KW-1185">Reference proteome</keyword>
<comment type="caution">
    <text evidence="1">The sequence shown here is derived from an EMBL/GenBank/DDBJ whole genome shotgun (WGS) entry which is preliminary data.</text>
</comment>
<dbReference type="Proteomes" id="UP000729402">
    <property type="component" value="Unassembled WGS sequence"/>
</dbReference>
<reference evidence="1" key="1">
    <citation type="journal article" date="2021" name="bioRxiv">
        <title>Whole Genome Assembly and Annotation of Northern Wild Rice, Zizania palustris L., Supports a Whole Genome Duplication in the Zizania Genus.</title>
        <authorList>
            <person name="Haas M."/>
            <person name="Kono T."/>
            <person name="Macchietto M."/>
            <person name="Millas R."/>
            <person name="McGilp L."/>
            <person name="Shao M."/>
            <person name="Duquette J."/>
            <person name="Hirsch C.N."/>
            <person name="Kimball J."/>
        </authorList>
    </citation>
    <scope>NUCLEOTIDE SEQUENCE</scope>
    <source>
        <tissue evidence="1">Fresh leaf tissue</tissue>
    </source>
</reference>
<accession>A0A8J5WX65</accession>
<gene>
    <name evidence="1" type="ORF">GUJ93_ZPchr0013g35491</name>
</gene>
<sequence length="108" mass="11701">MTQLIAASVAARGVLFGNAQLHASHLQAQEFGKLINHFDPLSTFSSGEPCKSIRVECKPTIFAPAIKPQPVVIHRTNIIHTITAPIRISSQGAANVRGHEIAMQHEKT</sequence>
<reference evidence="1" key="2">
    <citation type="submission" date="2021-02" db="EMBL/GenBank/DDBJ databases">
        <authorList>
            <person name="Kimball J.A."/>
            <person name="Haas M.W."/>
            <person name="Macchietto M."/>
            <person name="Kono T."/>
            <person name="Duquette J."/>
            <person name="Shao M."/>
        </authorList>
    </citation>
    <scope>NUCLEOTIDE SEQUENCE</scope>
    <source>
        <tissue evidence="1">Fresh leaf tissue</tissue>
    </source>
</reference>
<evidence type="ECO:0000313" key="2">
    <source>
        <dbReference type="Proteomes" id="UP000729402"/>
    </source>
</evidence>
<protein>
    <submittedName>
        <fullName evidence="1">Uncharacterized protein</fullName>
    </submittedName>
</protein>
<dbReference type="AlphaFoldDB" id="A0A8J5WX65"/>
<proteinExistence type="predicted"/>
<organism evidence="1 2">
    <name type="scientific">Zizania palustris</name>
    <name type="common">Northern wild rice</name>
    <dbReference type="NCBI Taxonomy" id="103762"/>
    <lineage>
        <taxon>Eukaryota</taxon>
        <taxon>Viridiplantae</taxon>
        <taxon>Streptophyta</taxon>
        <taxon>Embryophyta</taxon>
        <taxon>Tracheophyta</taxon>
        <taxon>Spermatophyta</taxon>
        <taxon>Magnoliopsida</taxon>
        <taxon>Liliopsida</taxon>
        <taxon>Poales</taxon>
        <taxon>Poaceae</taxon>
        <taxon>BOP clade</taxon>
        <taxon>Oryzoideae</taxon>
        <taxon>Oryzeae</taxon>
        <taxon>Zizaniinae</taxon>
        <taxon>Zizania</taxon>
    </lineage>
</organism>
<dbReference type="EMBL" id="JAAALK010000079">
    <property type="protein sequence ID" value="KAG8096812.1"/>
    <property type="molecule type" value="Genomic_DNA"/>
</dbReference>
<name>A0A8J5WX65_ZIZPA</name>
<evidence type="ECO:0000313" key="1">
    <source>
        <dbReference type="EMBL" id="KAG8096812.1"/>
    </source>
</evidence>